<evidence type="ECO:0000259" key="1">
    <source>
        <dbReference type="SMART" id="SM00986"/>
    </source>
</evidence>
<dbReference type="EMBL" id="AAKL01000002">
    <property type="protein sequence ID" value="EAP74560.1"/>
    <property type="molecule type" value="Genomic_DNA"/>
</dbReference>
<dbReference type="SMART" id="SM00986">
    <property type="entry name" value="UDG"/>
    <property type="match status" value="1"/>
</dbReference>
<dbReference type="InterPro" id="IPR026353">
    <property type="entry name" value="Hypoxan-DNA_Glyclase"/>
</dbReference>
<accession>A0AB33VIF8</accession>
<proteinExistence type="predicted"/>
<gene>
    <name evidence="2" type="ORF">RRSL_04412</name>
</gene>
<dbReference type="Gene3D" id="3.40.470.10">
    <property type="entry name" value="Uracil-DNA glycosylase-like domain"/>
    <property type="match status" value="1"/>
</dbReference>
<dbReference type="Proteomes" id="UP000005933">
    <property type="component" value="Unassembled WGS sequence"/>
</dbReference>
<comment type="caution">
    <text evidence="2">The sequence shown here is derived from an EMBL/GenBank/DDBJ whole genome shotgun (WGS) entry which is preliminary data.</text>
</comment>
<dbReference type="CDD" id="cd10032">
    <property type="entry name" value="UDG-F6_HDG"/>
    <property type="match status" value="1"/>
</dbReference>
<organism evidence="2 3">
    <name type="scientific">Ralstonia solanacearum (strain UW551)</name>
    <dbReference type="NCBI Taxonomy" id="342110"/>
    <lineage>
        <taxon>Bacteria</taxon>
        <taxon>Pseudomonadati</taxon>
        <taxon>Pseudomonadota</taxon>
        <taxon>Betaproteobacteria</taxon>
        <taxon>Burkholderiales</taxon>
        <taxon>Burkholderiaceae</taxon>
        <taxon>Ralstonia</taxon>
        <taxon>Ralstonia solanacearum species complex</taxon>
    </lineage>
</organism>
<dbReference type="NCBIfam" id="TIGR04274">
    <property type="entry name" value="hypoxanDNAglyco"/>
    <property type="match status" value="1"/>
</dbReference>
<name>A0AB33VIF8_RALSU</name>
<dbReference type="AlphaFoldDB" id="A0AB33VIF8"/>
<reference evidence="2 3" key="1">
    <citation type="journal article" date="2006" name="Mol. Plant Microbe Interact.">
        <title>Identification of open reading frames unique to a select agent: Ralstonia solanacearum race 3 biovar 2.</title>
        <authorList>
            <person name="Gabriel D.W."/>
            <person name="Allen C."/>
            <person name="Schell M."/>
            <person name="Denny T.P."/>
            <person name="Greenberg J.T."/>
            <person name="Duan Y.P."/>
            <person name="Flores-Cruz Z."/>
            <person name="Huang Q."/>
            <person name="Clifford J.M."/>
            <person name="Presting G."/>
            <person name="Gonzalez E.T."/>
            <person name="Reddy J."/>
            <person name="Elphinstone J."/>
            <person name="Swanson J."/>
            <person name="Yao J."/>
            <person name="Mulholland V."/>
            <person name="Liu L."/>
            <person name="Farmerie W."/>
            <person name="Patnaikuni M."/>
            <person name="Balogh B."/>
            <person name="Norman D."/>
            <person name="Alvarez A."/>
            <person name="Castillo J.A."/>
            <person name="Jones J."/>
            <person name="Saddler G."/>
            <person name="Walunas T."/>
            <person name="Zhukov A."/>
            <person name="Mikhailova N."/>
        </authorList>
    </citation>
    <scope>NUCLEOTIDE SEQUENCE [LARGE SCALE GENOMIC DNA]</scope>
    <source>
        <strain evidence="2 3">UW551</strain>
    </source>
</reference>
<evidence type="ECO:0000313" key="3">
    <source>
        <dbReference type="Proteomes" id="UP000005933"/>
    </source>
</evidence>
<sequence>MRWPIRPPTCSASTACWPDAAVAEALPDLQRGLAPILDTEVRVLVLGSFPGEASLAAQQYYAHPRNQFWPLMGALLDLPLPAMSYAARVRALLDRHIGVWDVLGACVREGSLDSAIRHPQANDFDLLHRRAPGLRRVGFNGGTAGRFAKDFARAGFETVVLPSSSPAHAARSFEQKLVLWRALLPD</sequence>
<dbReference type="InterPro" id="IPR036895">
    <property type="entry name" value="Uracil-DNA_glycosylase-like_sf"/>
</dbReference>
<protein>
    <submittedName>
        <fullName evidence="2">Hypothetical cytosolic protein</fullName>
    </submittedName>
</protein>
<dbReference type="Pfam" id="PF03167">
    <property type="entry name" value="UDG"/>
    <property type="match status" value="1"/>
</dbReference>
<evidence type="ECO:0000313" key="2">
    <source>
        <dbReference type="EMBL" id="EAP74560.1"/>
    </source>
</evidence>
<dbReference type="SMART" id="SM00987">
    <property type="entry name" value="UreE_C"/>
    <property type="match status" value="1"/>
</dbReference>
<dbReference type="SUPFAM" id="SSF52141">
    <property type="entry name" value="Uracil-DNA glycosylase-like"/>
    <property type="match status" value="1"/>
</dbReference>
<dbReference type="InterPro" id="IPR005122">
    <property type="entry name" value="Uracil-DNA_glycosylase-like"/>
</dbReference>
<feature type="domain" description="Uracil-DNA glycosylase-like" evidence="1">
    <location>
        <begin position="34"/>
        <end position="184"/>
    </location>
</feature>